<dbReference type="CDD" id="cd06919">
    <property type="entry name" value="Asp_decarbox"/>
    <property type="match status" value="1"/>
</dbReference>
<dbReference type="Gene3D" id="3.30.1300.10">
    <property type="entry name" value="Pantoate-beta-alanine ligase, C-terminal domain"/>
    <property type="match status" value="1"/>
</dbReference>
<comment type="pathway">
    <text evidence="9">Cofactor biosynthesis; (R)-pantothenate biosynthesis; beta-alanine from L-aspartate: step 1/1.</text>
</comment>
<dbReference type="UniPathway" id="UPA00028">
    <property type="reaction ID" value="UER00002"/>
</dbReference>
<feature type="active site" description="Proton donor" evidence="9">
    <location>
        <position position="186"/>
    </location>
</feature>
<reference evidence="11 12" key="1">
    <citation type="submission" date="2016-08" db="EMBL/GenBank/DDBJ databases">
        <title>Genome-based comparison of Moorella thermoacetic strains.</title>
        <authorList>
            <person name="Poehlein A."/>
            <person name="Bengelsdorf F.R."/>
            <person name="Esser C."/>
            <person name="Duerre P."/>
            <person name="Daniel R."/>
        </authorList>
    </citation>
    <scope>NUCLEOTIDE SEQUENCE [LARGE SCALE GENOMIC DNA]</scope>
    <source>
        <strain evidence="11 12">DSM 21394</strain>
    </source>
</reference>
<dbReference type="SUPFAM" id="SSF50692">
    <property type="entry name" value="ADC-like"/>
    <property type="match status" value="1"/>
</dbReference>
<sequence>MPRVRWVKEPDKRWRRLDLSLPEDHPIWSYPRGRRSDRARELLDLALPRALAAGRELITGGERDPRKVRERILEALNNSPGVRVDYVEVCSGRDLSELGGPGGACASGRRGLRGENPPDRQHRPGGGTVLRTMLKSKIHRAVLTEADLNYMGSITIDRDLMDAADILPFERVQVVNNNNGARFETYVIEGERGSGKICLNGAAARLGHPGDILIILSYVQLPDAEARNHRPKVVFVDEKNRIVNPVVV</sequence>
<feature type="chain" id="PRO_5023397981" description="Aspartate 1-decarboxylase alpha chain" evidence="9">
    <location>
        <begin position="153"/>
        <end position="248"/>
    </location>
</feature>
<protein>
    <recommendedName>
        <fullName evidence="9">Aspartate 1-decarboxylase</fullName>
        <ecNumber evidence="9">4.1.1.11</ecNumber>
    </recommendedName>
    <alternativeName>
        <fullName evidence="9">Aspartate alpha-decarboxylase</fullName>
    </alternativeName>
    <component>
        <recommendedName>
            <fullName evidence="9">Aspartate 1-decarboxylase beta chain</fullName>
        </recommendedName>
    </component>
    <component>
        <recommendedName>
            <fullName evidence="9">Aspartate 1-decarboxylase alpha chain</fullName>
        </recommendedName>
    </component>
</protein>
<feature type="modified residue" description="Pyruvic acid (Ser)" evidence="9">
    <location>
        <position position="153"/>
    </location>
</feature>
<organism evidence="11 12">
    <name type="scientific">Neomoorella thermoacetica</name>
    <name type="common">Clostridium thermoaceticum</name>
    <dbReference type="NCBI Taxonomy" id="1525"/>
    <lineage>
        <taxon>Bacteria</taxon>
        <taxon>Bacillati</taxon>
        <taxon>Bacillota</taxon>
        <taxon>Clostridia</taxon>
        <taxon>Neomoorellales</taxon>
        <taxon>Neomoorellaceae</taxon>
        <taxon>Neomoorella</taxon>
    </lineage>
</organism>
<feature type="chain" id="PRO_5023397980" description="Aspartate 1-decarboxylase beta chain" evidence="9">
    <location>
        <begin position="1"/>
        <end position="152"/>
    </location>
</feature>
<feature type="binding site" evidence="9">
    <location>
        <position position="185"/>
    </location>
    <ligand>
        <name>substrate</name>
    </ligand>
</feature>
<feature type="active site" description="Schiff-base intermediate with substrate; via pyruvic acid" evidence="9">
    <location>
        <position position="153"/>
    </location>
</feature>
<evidence type="ECO:0000256" key="6">
    <source>
        <dbReference type="ARBA" id="ARBA00023239"/>
    </source>
</evidence>
<comment type="caution">
    <text evidence="11">The sequence shown here is derived from an EMBL/GenBank/DDBJ whole genome shotgun (WGS) entry which is preliminary data.</text>
</comment>
<dbReference type="GO" id="GO:0004068">
    <property type="term" value="F:aspartate 1-decarboxylase activity"/>
    <property type="evidence" value="ECO:0007669"/>
    <property type="project" value="UniProtKB-UniRule"/>
</dbReference>
<evidence type="ECO:0000256" key="8">
    <source>
        <dbReference type="ARBA" id="ARBA00023317"/>
    </source>
</evidence>
<comment type="PTM">
    <text evidence="9">Is synthesized initially as an inactive proenzyme, which is activated by self-cleavage at a specific serine bond to produce a beta-subunit with a hydroxyl group at its C-terminus and an alpha-subunit with a pyruvoyl group at its N-terminus.</text>
</comment>
<dbReference type="GO" id="GO:0006523">
    <property type="term" value="P:alanine biosynthetic process"/>
    <property type="evidence" value="ECO:0007669"/>
    <property type="project" value="InterPro"/>
</dbReference>
<dbReference type="EC" id="4.1.1.11" evidence="9"/>
<keyword evidence="4 9" id="KW-0068">Autocatalytic cleavage</keyword>
<gene>
    <name evidence="11" type="primary">panD_2</name>
    <name evidence="9" type="synonym">panD</name>
    <name evidence="11" type="ORF">MOTE_25090</name>
</gene>
<keyword evidence="7 9" id="KW-0704">Schiff base</keyword>
<keyword evidence="2 9" id="KW-0566">Pantothenate biosynthesis</keyword>
<comment type="function">
    <text evidence="9">Catalyzes the pyruvoyl-dependent decarboxylation of aspartate to produce beta-alanine.</text>
</comment>
<dbReference type="InterPro" id="IPR003190">
    <property type="entry name" value="Asp_decarbox"/>
</dbReference>
<evidence type="ECO:0000313" key="12">
    <source>
        <dbReference type="Proteomes" id="UP000182811"/>
    </source>
</evidence>
<dbReference type="GO" id="GO:0005829">
    <property type="term" value="C:cytosol"/>
    <property type="evidence" value="ECO:0007669"/>
    <property type="project" value="TreeGrafter"/>
</dbReference>
<evidence type="ECO:0000256" key="10">
    <source>
        <dbReference type="SAM" id="MobiDB-lite"/>
    </source>
</evidence>
<dbReference type="EMBL" id="MDDC01000035">
    <property type="protein sequence ID" value="OIQ53149.1"/>
    <property type="molecule type" value="Genomic_DNA"/>
</dbReference>
<comment type="subcellular location">
    <subcellularLocation>
        <location evidence="9">Cytoplasm</location>
    </subcellularLocation>
</comment>
<dbReference type="Proteomes" id="UP000182811">
    <property type="component" value="Unassembled WGS sequence"/>
</dbReference>
<name>A0A1J5NMR1_NEOTH</name>
<evidence type="ECO:0000313" key="11">
    <source>
        <dbReference type="EMBL" id="OIQ53149.1"/>
    </source>
</evidence>
<dbReference type="NCBIfam" id="TIGR00223">
    <property type="entry name" value="panD"/>
    <property type="match status" value="1"/>
</dbReference>
<feature type="compositionally biased region" description="Basic and acidic residues" evidence="10">
    <location>
        <begin position="112"/>
        <end position="122"/>
    </location>
</feature>
<keyword evidence="1 9" id="KW-0963">Cytoplasm</keyword>
<dbReference type="InterPro" id="IPR042176">
    <property type="entry name" value="Pantoate_ligase_C"/>
</dbReference>
<dbReference type="Pfam" id="PF02261">
    <property type="entry name" value="Asp_decarbox"/>
    <property type="match status" value="1"/>
</dbReference>
<evidence type="ECO:0000256" key="4">
    <source>
        <dbReference type="ARBA" id="ARBA00022813"/>
    </source>
</evidence>
<evidence type="ECO:0000256" key="7">
    <source>
        <dbReference type="ARBA" id="ARBA00023270"/>
    </source>
</evidence>
<feature type="binding site" evidence="9">
    <location>
        <begin position="201"/>
        <end position="203"/>
    </location>
    <ligand>
        <name>substrate</name>
    </ligand>
</feature>
<comment type="subunit">
    <text evidence="9">Heterooctamer of four alpha and four beta subunits.</text>
</comment>
<comment type="catalytic activity">
    <reaction evidence="9">
        <text>L-aspartate + H(+) = beta-alanine + CO2</text>
        <dbReference type="Rhea" id="RHEA:19497"/>
        <dbReference type="ChEBI" id="CHEBI:15378"/>
        <dbReference type="ChEBI" id="CHEBI:16526"/>
        <dbReference type="ChEBI" id="CHEBI:29991"/>
        <dbReference type="ChEBI" id="CHEBI:57966"/>
        <dbReference type="EC" id="4.1.1.11"/>
    </reaction>
</comment>
<dbReference type="GO" id="GO:0015940">
    <property type="term" value="P:pantothenate biosynthetic process"/>
    <property type="evidence" value="ECO:0007669"/>
    <property type="project" value="UniProtKB-UniRule"/>
</dbReference>
<comment type="cofactor">
    <cofactor evidence="9">
        <name>pyruvate</name>
        <dbReference type="ChEBI" id="CHEBI:15361"/>
    </cofactor>
    <text evidence="9">Binds 1 pyruvoyl group covalently per subunit.</text>
</comment>
<keyword evidence="6 9" id="KW-0456">Lyase</keyword>
<dbReference type="InterPro" id="IPR009010">
    <property type="entry name" value="Asp_de-COase-like_dom_sf"/>
</dbReference>
<evidence type="ECO:0000256" key="1">
    <source>
        <dbReference type="ARBA" id="ARBA00022490"/>
    </source>
</evidence>
<dbReference type="HAMAP" id="MF_00446">
    <property type="entry name" value="PanD"/>
    <property type="match status" value="1"/>
</dbReference>
<accession>A0A1J5NMR1</accession>
<dbReference type="AlphaFoldDB" id="A0A1J5NMR1"/>
<dbReference type="PANTHER" id="PTHR21012:SF0">
    <property type="entry name" value="ASPARTATE 1-DECARBOXYLASE"/>
    <property type="match status" value="1"/>
</dbReference>
<evidence type="ECO:0000256" key="9">
    <source>
        <dbReference type="HAMAP-Rule" id="MF_00446"/>
    </source>
</evidence>
<keyword evidence="3 9" id="KW-0210">Decarboxylase</keyword>
<evidence type="ECO:0000256" key="3">
    <source>
        <dbReference type="ARBA" id="ARBA00022793"/>
    </source>
</evidence>
<dbReference type="Gene3D" id="2.40.40.20">
    <property type="match status" value="1"/>
</dbReference>
<proteinExistence type="inferred from homology"/>
<evidence type="ECO:0000256" key="5">
    <source>
        <dbReference type="ARBA" id="ARBA00023145"/>
    </source>
</evidence>
<evidence type="ECO:0000256" key="2">
    <source>
        <dbReference type="ARBA" id="ARBA00022655"/>
    </source>
</evidence>
<keyword evidence="8 9" id="KW-0670">Pyruvate</keyword>
<dbReference type="PANTHER" id="PTHR21012">
    <property type="entry name" value="ASPARTATE 1-DECARBOXYLASE"/>
    <property type="match status" value="1"/>
</dbReference>
<feature type="region of interest" description="Disordered" evidence="10">
    <location>
        <begin position="101"/>
        <end position="127"/>
    </location>
</feature>
<keyword evidence="5 9" id="KW-0865">Zymogen</keyword>
<comment type="similarity">
    <text evidence="9">Belongs to the PanD family.</text>
</comment>